<dbReference type="PANTHER" id="PTHR43126">
    <property type="entry name" value="D-ALANYL-D-ALANINE DIPEPTIDASE"/>
    <property type="match status" value="1"/>
</dbReference>
<keyword evidence="6 9" id="KW-0224">Dipeptidase</keyword>
<evidence type="ECO:0000256" key="5">
    <source>
        <dbReference type="ARBA" id="ARBA00022833"/>
    </source>
</evidence>
<comment type="caution">
    <text evidence="9">The sequence shown here is derived from an EMBL/GenBank/DDBJ whole genome shotgun (WGS) entry which is preliminary data.</text>
</comment>
<keyword evidence="10" id="KW-1185">Reference proteome</keyword>
<sequence>MPDLLAPLPLRAPSTGAASDGRFVRFDRADPRWAEPLVELTGEGLLAEAWYARTDGLNAPYHAPIAGAVATVAARAGVVARLKAADAALGPRGLRLKTLDAWRPVETQAGLWSYFWDKLARERPELDEAGLEALVRTFVADPRRFDPEDDTTWPIHSTGGSVDVMLVDAGTGAMPDHGAGFDEADERSFTDHYERLLAAGRIAPDDPRLLVRRVLVNAMVNAGFTNYAYEFWHFDYGTQLHVLTLQEAGAAGAPHAAWYGTTRLPAGMA</sequence>
<organism evidence="9 10">
    <name type="scientific">Labrys wisconsinensis</name>
    <dbReference type="NCBI Taxonomy" id="425677"/>
    <lineage>
        <taxon>Bacteria</taxon>
        <taxon>Pseudomonadati</taxon>
        <taxon>Pseudomonadota</taxon>
        <taxon>Alphaproteobacteria</taxon>
        <taxon>Hyphomicrobiales</taxon>
        <taxon>Xanthobacteraceae</taxon>
        <taxon>Labrys</taxon>
    </lineage>
</organism>
<dbReference type="Proteomes" id="UP001242480">
    <property type="component" value="Unassembled WGS sequence"/>
</dbReference>
<name>A0ABU0JE97_9HYPH</name>
<evidence type="ECO:0000256" key="7">
    <source>
        <dbReference type="ARBA" id="ARBA00023049"/>
    </source>
</evidence>
<dbReference type="InterPro" id="IPR000755">
    <property type="entry name" value="A_A_dipeptidase"/>
</dbReference>
<dbReference type="RefSeq" id="WP_307279638.1">
    <property type="nucleotide sequence ID" value="NZ_JAUSVX010000012.1"/>
</dbReference>
<evidence type="ECO:0000256" key="6">
    <source>
        <dbReference type="ARBA" id="ARBA00022997"/>
    </source>
</evidence>
<dbReference type="EC" id="3.4.13.22" evidence="9"/>
<gene>
    <name evidence="9" type="ORF">QO011_005628</name>
</gene>
<dbReference type="Pfam" id="PF01427">
    <property type="entry name" value="Peptidase_M15"/>
    <property type="match status" value="1"/>
</dbReference>
<dbReference type="SUPFAM" id="SSF55166">
    <property type="entry name" value="Hedgehog/DD-peptidase"/>
    <property type="match status" value="1"/>
</dbReference>
<dbReference type="Gene3D" id="3.30.1380.10">
    <property type="match status" value="1"/>
</dbReference>
<keyword evidence="7" id="KW-0482">Metalloprotease</keyword>
<keyword evidence="4 9" id="KW-0378">Hydrolase</keyword>
<keyword evidence="3" id="KW-0479">Metal-binding</keyword>
<evidence type="ECO:0000313" key="10">
    <source>
        <dbReference type="Proteomes" id="UP001242480"/>
    </source>
</evidence>
<evidence type="ECO:0000256" key="3">
    <source>
        <dbReference type="ARBA" id="ARBA00022723"/>
    </source>
</evidence>
<protein>
    <submittedName>
        <fullName evidence="9">D-alanyl-D-alanine dipeptidase</fullName>
        <ecNumber evidence="9">3.4.13.22</ecNumber>
    </submittedName>
</protein>
<evidence type="ECO:0000313" key="9">
    <source>
        <dbReference type="EMBL" id="MDQ0472599.1"/>
    </source>
</evidence>
<evidence type="ECO:0000256" key="4">
    <source>
        <dbReference type="ARBA" id="ARBA00022801"/>
    </source>
</evidence>
<dbReference type="GO" id="GO:0160237">
    <property type="term" value="F:D-Ala-D-Ala dipeptidase activity"/>
    <property type="evidence" value="ECO:0007669"/>
    <property type="project" value="UniProtKB-EC"/>
</dbReference>
<comment type="catalytic activity">
    <reaction evidence="1">
        <text>D-alanyl-D-alanine + H2O = 2 D-alanine</text>
        <dbReference type="Rhea" id="RHEA:20661"/>
        <dbReference type="ChEBI" id="CHEBI:15377"/>
        <dbReference type="ChEBI" id="CHEBI:57416"/>
        <dbReference type="ChEBI" id="CHEBI:57822"/>
        <dbReference type="EC" id="3.4.13.22"/>
    </reaction>
</comment>
<keyword evidence="8" id="KW-0961">Cell wall biogenesis/degradation</keyword>
<evidence type="ECO:0000256" key="8">
    <source>
        <dbReference type="ARBA" id="ARBA00023316"/>
    </source>
</evidence>
<evidence type="ECO:0000256" key="1">
    <source>
        <dbReference type="ARBA" id="ARBA00001362"/>
    </source>
</evidence>
<evidence type="ECO:0000256" key="2">
    <source>
        <dbReference type="ARBA" id="ARBA00022670"/>
    </source>
</evidence>
<accession>A0ABU0JE97</accession>
<keyword evidence="2" id="KW-0645">Protease</keyword>
<dbReference type="EMBL" id="JAUSVX010000012">
    <property type="protein sequence ID" value="MDQ0472599.1"/>
    <property type="molecule type" value="Genomic_DNA"/>
</dbReference>
<keyword evidence="5" id="KW-0862">Zinc</keyword>
<dbReference type="InterPro" id="IPR009045">
    <property type="entry name" value="Zn_M74/Hedgehog-like"/>
</dbReference>
<reference evidence="9 10" key="1">
    <citation type="submission" date="2023-07" db="EMBL/GenBank/DDBJ databases">
        <title>Genomic Encyclopedia of Type Strains, Phase IV (KMG-IV): sequencing the most valuable type-strain genomes for metagenomic binning, comparative biology and taxonomic classification.</title>
        <authorList>
            <person name="Goeker M."/>
        </authorList>
    </citation>
    <scope>NUCLEOTIDE SEQUENCE [LARGE SCALE GENOMIC DNA]</scope>
    <source>
        <strain evidence="9 10">DSM 19619</strain>
    </source>
</reference>
<proteinExistence type="predicted"/>